<evidence type="ECO:0000256" key="5">
    <source>
        <dbReference type="ARBA" id="ARBA00022496"/>
    </source>
</evidence>
<dbReference type="eggNOG" id="COG4773">
    <property type="taxonomic scope" value="Bacteria"/>
</dbReference>
<dbReference type="OrthoDB" id="9758472at2"/>
<feature type="domain" description="TonB-dependent receptor-like beta-barrel" evidence="17">
    <location>
        <begin position="316"/>
        <end position="748"/>
    </location>
</feature>
<gene>
    <name evidence="19" type="ordered locus">Halhy_1742</name>
</gene>
<dbReference type="Pfam" id="PF00593">
    <property type="entry name" value="TonB_dep_Rec_b-barrel"/>
    <property type="match status" value="1"/>
</dbReference>
<dbReference type="InterPro" id="IPR037066">
    <property type="entry name" value="Plug_dom_sf"/>
</dbReference>
<keyword evidence="13 14" id="KW-0998">Cell outer membrane</keyword>
<dbReference type="GO" id="GO:0015344">
    <property type="term" value="F:siderophore uptake transmembrane transporter activity"/>
    <property type="evidence" value="ECO:0007669"/>
    <property type="project" value="TreeGrafter"/>
</dbReference>
<dbReference type="KEGG" id="hhy:Halhy_1742"/>
<dbReference type="SUPFAM" id="SSF56935">
    <property type="entry name" value="Porins"/>
    <property type="match status" value="1"/>
</dbReference>
<dbReference type="Gene3D" id="2.40.170.20">
    <property type="entry name" value="TonB-dependent receptor, beta-barrel domain"/>
    <property type="match status" value="1"/>
</dbReference>
<evidence type="ECO:0000256" key="14">
    <source>
        <dbReference type="PROSITE-ProRule" id="PRU01360"/>
    </source>
</evidence>
<evidence type="ECO:0000313" key="20">
    <source>
        <dbReference type="Proteomes" id="UP000008461"/>
    </source>
</evidence>
<evidence type="ECO:0000256" key="10">
    <source>
        <dbReference type="ARBA" id="ARBA00023077"/>
    </source>
</evidence>
<dbReference type="GO" id="GO:0038023">
    <property type="term" value="F:signaling receptor activity"/>
    <property type="evidence" value="ECO:0007669"/>
    <property type="project" value="InterPro"/>
</dbReference>
<dbReference type="GO" id="GO:0015891">
    <property type="term" value="P:siderophore transport"/>
    <property type="evidence" value="ECO:0007669"/>
    <property type="project" value="InterPro"/>
</dbReference>
<feature type="domain" description="TonB-dependent receptor plug" evidence="18">
    <location>
        <begin position="134"/>
        <end position="231"/>
    </location>
</feature>
<evidence type="ECO:0000256" key="1">
    <source>
        <dbReference type="ARBA" id="ARBA00004571"/>
    </source>
</evidence>
<keyword evidence="6 14" id="KW-0812">Transmembrane</keyword>
<dbReference type="HOGENOM" id="CLU_008287_9_4_10"/>
<keyword evidence="8" id="KW-0408">Iron</keyword>
<dbReference type="InterPro" id="IPR012910">
    <property type="entry name" value="Plug_dom"/>
</dbReference>
<protein>
    <submittedName>
        <fullName evidence="19">TonB-dependent siderophore receptor</fullName>
    </submittedName>
</protein>
<dbReference type="EMBL" id="CP002691">
    <property type="protein sequence ID" value="AEE49630.1"/>
    <property type="molecule type" value="Genomic_DNA"/>
</dbReference>
<evidence type="ECO:0000256" key="13">
    <source>
        <dbReference type="ARBA" id="ARBA00023237"/>
    </source>
</evidence>
<evidence type="ECO:0000256" key="3">
    <source>
        <dbReference type="ARBA" id="ARBA00022448"/>
    </source>
</evidence>
<evidence type="ECO:0000256" key="11">
    <source>
        <dbReference type="ARBA" id="ARBA00023136"/>
    </source>
</evidence>
<dbReference type="STRING" id="760192.Halhy_1742"/>
<reference key="2">
    <citation type="submission" date="2011-04" db="EMBL/GenBank/DDBJ databases">
        <title>Complete sequence of chromosome of Haliscomenobacter hydrossis DSM 1100.</title>
        <authorList>
            <consortium name="US DOE Joint Genome Institute (JGI-PGF)"/>
            <person name="Lucas S."/>
            <person name="Han J."/>
            <person name="Lapidus A."/>
            <person name="Bruce D."/>
            <person name="Goodwin L."/>
            <person name="Pitluck S."/>
            <person name="Peters L."/>
            <person name="Kyrpides N."/>
            <person name="Mavromatis K."/>
            <person name="Ivanova N."/>
            <person name="Ovchinnikova G."/>
            <person name="Pagani I."/>
            <person name="Daligault H."/>
            <person name="Detter J.C."/>
            <person name="Han C."/>
            <person name="Land M."/>
            <person name="Hauser L."/>
            <person name="Markowitz V."/>
            <person name="Cheng J.-F."/>
            <person name="Hugenholtz P."/>
            <person name="Woyke T."/>
            <person name="Wu D."/>
            <person name="Verbarg S."/>
            <person name="Frueling A."/>
            <person name="Brambilla E."/>
            <person name="Klenk H.-P."/>
            <person name="Eisen J.A."/>
        </authorList>
    </citation>
    <scope>NUCLEOTIDE SEQUENCE</scope>
    <source>
        <strain>DSM 1100</strain>
    </source>
</reference>
<keyword evidence="11 14" id="KW-0472">Membrane</keyword>
<evidence type="ECO:0000256" key="8">
    <source>
        <dbReference type="ARBA" id="ARBA00023004"/>
    </source>
</evidence>
<dbReference type="InterPro" id="IPR000531">
    <property type="entry name" value="Beta-barrel_TonB"/>
</dbReference>
<dbReference type="PROSITE" id="PS52016">
    <property type="entry name" value="TONB_DEPENDENT_REC_3"/>
    <property type="match status" value="1"/>
</dbReference>
<dbReference type="PANTHER" id="PTHR32552">
    <property type="entry name" value="FERRICHROME IRON RECEPTOR-RELATED"/>
    <property type="match status" value="1"/>
</dbReference>
<comment type="similarity">
    <text evidence="2 14 15">Belongs to the TonB-dependent receptor family.</text>
</comment>
<keyword evidence="5" id="KW-0410">Iron transport</keyword>
<dbReference type="InterPro" id="IPR039426">
    <property type="entry name" value="TonB-dep_rcpt-like"/>
</dbReference>
<keyword evidence="9" id="KW-0406">Ion transport</keyword>
<evidence type="ECO:0000256" key="12">
    <source>
        <dbReference type="ARBA" id="ARBA00023170"/>
    </source>
</evidence>
<dbReference type="SUPFAM" id="SSF49452">
    <property type="entry name" value="Starch-binding domain-like"/>
    <property type="match status" value="1"/>
</dbReference>
<dbReference type="InterPro" id="IPR010105">
    <property type="entry name" value="TonB_sidphr_rcpt"/>
</dbReference>
<dbReference type="InterPro" id="IPR013784">
    <property type="entry name" value="Carb-bd-like_fold"/>
</dbReference>
<dbReference type="AlphaFoldDB" id="F4L2V0"/>
<feature type="chain" id="PRO_5003316369" evidence="16">
    <location>
        <begin position="22"/>
        <end position="783"/>
    </location>
</feature>
<dbReference type="Gene3D" id="2.60.40.1120">
    <property type="entry name" value="Carboxypeptidase-like, regulatory domain"/>
    <property type="match status" value="1"/>
</dbReference>
<evidence type="ECO:0000313" key="19">
    <source>
        <dbReference type="EMBL" id="AEE49630.1"/>
    </source>
</evidence>
<dbReference type="NCBIfam" id="TIGR01783">
    <property type="entry name" value="TonB-siderophor"/>
    <property type="match status" value="1"/>
</dbReference>
<organism evidence="19 20">
    <name type="scientific">Haliscomenobacter hydrossis (strain ATCC 27775 / DSM 1100 / LMG 10767 / O)</name>
    <dbReference type="NCBI Taxonomy" id="760192"/>
    <lineage>
        <taxon>Bacteria</taxon>
        <taxon>Pseudomonadati</taxon>
        <taxon>Bacteroidota</taxon>
        <taxon>Saprospiria</taxon>
        <taxon>Saprospirales</taxon>
        <taxon>Haliscomenobacteraceae</taxon>
        <taxon>Haliscomenobacter</taxon>
    </lineage>
</organism>
<evidence type="ECO:0000256" key="6">
    <source>
        <dbReference type="ARBA" id="ARBA00022692"/>
    </source>
</evidence>
<keyword evidence="7 16" id="KW-0732">Signal</keyword>
<dbReference type="PANTHER" id="PTHR32552:SF68">
    <property type="entry name" value="FERRICHROME OUTER MEMBRANE TRANSPORTER_PHAGE RECEPTOR"/>
    <property type="match status" value="1"/>
</dbReference>
<dbReference type="Gene3D" id="2.170.130.10">
    <property type="entry name" value="TonB-dependent receptor, plug domain"/>
    <property type="match status" value="1"/>
</dbReference>
<dbReference type="GO" id="GO:0030246">
    <property type="term" value="F:carbohydrate binding"/>
    <property type="evidence" value="ECO:0007669"/>
    <property type="project" value="InterPro"/>
</dbReference>
<keyword evidence="10 15" id="KW-0798">TonB box</keyword>
<evidence type="ECO:0000256" key="16">
    <source>
        <dbReference type="SAM" id="SignalP"/>
    </source>
</evidence>
<evidence type="ECO:0000259" key="18">
    <source>
        <dbReference type="Pfam" id="PF07715"/>
    </source>
</evidence>
<dbReference type="Proteomes" id="UP000008461">
    <property type="component" value="Chromosome"/>
</dbReference>
<name>F4L2V0_HALH1</name>
<comment type="subcellular location">
    <subcellularLocation>
        <location evidence="1 14">Cell outer membrane</location>
        <topology evidence="1 14">Multi-pass membrane protein</topology>
    </subcellularLocation>
</comment>
<dbReference type="Pfam" id="PF07715">
    <property type="entry name" value="Plug"/>
    <property type="match status" value="1"/>
</dbReference>
<dbReference type="CDD" id="cd01347">
    <property type="entry name" value="ligand_gated_channel"/>
    <property type="match status" value="1"/>
</dbReference>
<keyword evidence="4 14" id="KW-1134">Transmembrane beta strand</keyword>
<keyword evidence="3 14" id="KW-0813">Transport</keyword>
<evidence type="ECO:0000256" key="15">
    <source>
        <dbReference type="RuleBase" id="RU003357"/>
    </source>
</evidence>
<evidence type="ECO:0000256" key="7">
    <source>
        <dbReference type="ARBA" id="ARBA00022729"/>
    </source>
</evidence>
<sequence>MRNFIFLSILFVLIGFSSAVAQTGNIKGRVSTSDGKAAEFVNILLKGTGKGASVDAEGAYLIEGVKPGIYTLQASFIGLTTQNQTLEVKAGQTASADFTLTTSSADLKEVVVTANPSKYVTDYPSISLRLKTPLLEVPQNIQVITRQTLQDQQIFDMQEGVIRNVSGATRSEHWETYTRIVMRGSRIAAFRNGMNVQETWGPLTEDMSMVERIEFVKGPAGFMLASGEPSGFYNVVTKKPTGISKSEVGMTVGSFGTYRGTLDFDGLLSKDGKIQYRLNLMGQLKGTQRSFEYNNRVSIAPVLKFQINPNTSLTAEYTYQGVTMSPIGSNYIFSPNKLGSLPANFTSLEANMAPTEIKDQSIFVTFSHSINKNWKFTGQLAYLNFDQIGQSLWPSGFKGDTMLRAASNWDILGQTRVGQFFVNGDVATGKIKHRILAGIDMGDKDFYHDWSQGGAINGSEPFTVYNPVYGKVPASAYPVYDRSLSVRERGVHYNNLYTAVYIQDEIRLLKDKLRLTLAGRITSTGDEDPYSGEANTEKFTPRVGVSYSLNPNTSIYAVLDESFVPQAGATFDEKKFDPITGTNNEIGLKREWLDGRWTASVAAYRITKNNVLTPDPQHQYFSIQLGQTQTQGVEFDVKGQLLTGLEVTLNYALTDGKITKDTENNQVEKQLPGTDKHIANAWLSYRVPAGALKGLGLSWGISHASGRTAWYGEYDRTLDPTMPNYTRFDAAVSYQFAKFGIALNVNNLFDADLLSGAYYAWSQFYYWQAEAYRNARLSINYKF</sequence>
<proteinExistence type="inferred from homology"/>
<keyword evidence="20" id="KW-1185">Reference proteome</keyword>
<evidence type="ECO:0000256" key="2">
    <source>
        <dbReference type="ARBA" id="ARBA00009810"/>
    </source>
</evidence>
<evidence type="ECO:0000256" key="4">
    <source>
        <dbReference type="ARBA" id="ARBA00022452"/>
    </source>
</evidence>
<evidence type="ECO:0000259" key="17">
    <source>
        <dbReference type="Pfam" id="PF00593"/>
    </source>
</evidence>
<feature type="signal peptide" evidence="16">
    <location>
        <begin position="1"/>
        <end position="21"/>
    </location>
</feature>
<dbReference type="GO" id="GO:0009279">
    <property type="term" value="C:cell outer membrane"/>
    <property type="evidence" value="ECO:0007669"/>
    <property type="project" value="UniProtKB-SubCell"/>
</dbReference>
<dbReference type="RefSeq" id="WP_013764183.1">
    <property type="nucleotide sequence ID" value="NC_015510.1"/>
</dbReference>
<accession>F4L2V0</accession>
<evidence type="ECO:0000256" key="9">
    <source>
        <dbReference type="ARBA" id="ARBA00023065"/>
    </source>
</evidence>
<dbReference type="Pfam" id="PF13715">
    <property type="entry name" value="CarbopepD_reg_2"/>
    <property type="match status" value="1"/>
</dbReference>
<reference evidence="19 20" key="1">
    <citation type="journal article" date="2011" name="Stand. Genomic Sci.">
        <title>Complete genome sequence of Haliscomenobacter hydrossis type strain (O).</title>
        <authorList>
            <consortium name="US DOE Joint Genome Institute (JGI-PGF)"/>
            <person name="Daligault H."/>
            <person name="Lapidus A."/>
            <person name="Zeytun A."/>
            <person name="Nolan M."/>
            <person name="Lucas S."/>
            <person name="Del Rio T.G."/>
            <person name="Tice H."/>
            <person name="Cheng J.F."/>
            <person name="Tapia R."/>
            <person name="Han C."/>
            <person name="Goodwin L."/>
            <person name="Pitluck S."/>
            <person name="Liolios K."/>
            <person name="Pagani I."/>
            <person name="Ivanova N."/>
            <person name="Huntemann M."/>
            <person name="Mavromatis K."/>
            <person name="Mikhailova N."/>
            <person name="Pati A."/>
            <person name="Chen A."/>
            <person name="Palaniappan K."/>
            <person name="Land M."/>
            <person name="Hauser L."/>
            <person name="Brambilla E.M."/>
            <person name="Rohde M."/>
            <person name="Verbarg S."/>
            <person name="Goker M."/>
            <person name="Bristow J."/>
            <person name="Eisen J.A."/>
            <person name="Markowitz V."/>
            <person name="Hugenholtz P."/>
            <person name="Kyrpides N.C."/>
            <person name="Klenk H.P."/>
            <person name="Woyke T."/>
        </authorList>
    </citation>
    <scope>NUCLEOTIDE SEQUENCE [LARGE SCALE GENOMIC DNA]</scope>
    <source>
        <strain evidence="20">ATCC 27775 / DSM 1100 / LMG 10767 / O</strain>
    </source>
</reference>
<dbReference type="InterPro" id="IPR036942">
    <property type="entry name" value="Beta-barrel_TonB_sf"/>
</dbReference>
<keyword evidence="12 19" id="KW-0675">Receptor</keyword>